<gene>
    <name evidence="2" type="ORF">DPMN_017061</name>
</gene>
<evidence type="ECO:0000313" key="3">
    <source>
        <dbReference type="Proteomes" id="UP000828390"/>
    </source>
</evidence>
<dbReference type="EMBL" id="JAIWYP010000001">
    <property type="protein sequence ID" value="KAH3892925.1"/>
    <property type="molecule type" value="Genomic_DNA"/>
</dbReference>
<dbReference type="AlphaFoldDB" id="A0A9D4NCG2"/>
<dbReference type="Proteomes" id="UP000828390">
    <property type="component" value="Unassembled WGS sequence"/>
</dbReference>
<comment type="caution">
    <text evidence="2">The sequence shown here is derived from an EMBL/GenBank/DDBJ whole genome shotgun (WGS) entry which is preliminary data.</text>
</comment>
<evidence type="ECO:0000256" key="1">
    <source>
        <dbReference type="SAM" id="MobiDB-lite"/>
    </source>
</evidence>
<reference evidence="2" key="2">
    <citation type="submission" date="2020-11" db="EMBL/GenBank/DDBJ databases">
        <authorList>
            <person name="McCartney M.A."/>
            <person name="Auch B."/>
            <person name="Kono T."/>
            <person name="Mallez S."/>
            <person name="Becker A."/>
            <person name="Gohl D.M."/>
            <person name="Silverstein K.A.T."/>
            <person name="Koren S."/>
            <person name="Bechman K.B."/>
            <person name="Herman A."/>
            <person name="Abrahante J.E."/>
            <person name="Garbe J."/>
        </authorList>
    </citation>
    <scope>NUCLEOTIDE SEQUENCE</scope>
    <source>
        <strain evidence="2">Duluth1</strain>
        <tissue evidence="2">Whole animal</tissue>
    </source>
</reference>
<protein>
    <submittedName>
        <fullName evidence="2">Uncharacterized protein</fullName>
    </submittedName>
</protein>
<feature type="region of interest" description="Disordered" evidence="1">
    <location>
        <begin position="46"/>
        <end position="65"/>
    </location>
</feature>
<evidence type="ECO:0000313" key="2">
    <source>
        <dbReference type="EMBL" id="KAH3892925.1"/>
    </source>
</evidence>
<keyword evidence="3" id="KW-1185">Reference proteome</keyword>
<reference evidence="2" key="1">
    <citation type="journal article" date="2019" name="bioRxiv">
        <title>The Genome of the Zebra Mussel, Dreissena polymorpha: A Resource for Invasive Species Research.</title>
        <authorList>
            <person name="McCartney M.A."/>
            <person name="Auch B."/>
            <person name="Kono T."/>
            <person name="Mallez S."/>
            <person name="Zhang Y."/>
            <person name="Obille A."/>
            <person name="Becker A."/>
            <person name="Abrahante J.E."/>
            <person name="Garbe J."/>
            <person name="Badalamenti J.P."/>
            <person name="Herman A."/>
            <person name="Mangelson H."/>
            <person name="Liachko I."/>
            <person name="Sullivan S."/>
            <person name="Sone E.D."/>
            <person name="Koren S."/>
            <person name="Silverstein K.A.T."/>
            <person name="Beckman K.B."/>
            <person name="Gohl D.M."/>
        </authorList>
    </citation>
    <scope>NUCLEOTIDE SEQUENCE</scope>
    <source>
        <strain evidence="2">Duluth1</strain>
        <tissue evidence="2">Whole animal</tissue>
    </source>
</reference>
<name>A0A9D4NCG2_DREPO</name>
<accession>A0A9D4NCG2</accession>
<organism evidence="2 3">
    <name type="scientific">Dreissena polymorpha</name>
    <name type="common">Zebra mussel</name>
    <name type="synonym">Mytilus polymorpha</name>
    <dbReference type="NCBI Taxonomy" id="45954"/>
    <lineage>
        <taxon>Eukaryota</taxon>
        <taxon>Metazoa</taxon>
        <taxon>Spiralia</taxon>
        <taxon>Lophotrochozoa</taxon>
        <taxon>Mollusca</taxon>
        <taxon>Bivalvia</taxon>
        <taxon>Autobranchia</taxon>
        <taxon>Heteroconchia</taxon>
        <taxon>Euheterodonta</taxon>
        <taxon>Imparidentia</taxon>
        <taxon>Neoheterodontei</taxon>
        <taxon>Myida</taxon>
        <taxon>Dreissenoidea</taxon>
        <taxon>Dreissenidae</taxon>
        <taxon>Dreissena</taxon>
    </lineage>
</organism>
<sequence length="65" mass="8133">MLLLYYNSGRLCCFKAKEAEKLRELEEEEERQRQWDEEEERRQRQLEREAQEELEVRRQPDGLFS</sequence>
<proteinExistence type="predicted"/>